<name>A0A2K1JQ58_PHYPA</name>
<dbReference type="EnsemblPlants" id="Pp3c12_9760V3.1">
    <property type="protein sequence ID" value="PAC:32973479.CDS.1"/>
    <property type="gene ID" value="Pp3c12_9760"/>
</dbReference>
<dbReference type="EMBL" id="ABEU02000012">
    <property type="protein sequence ID" value="PNR43668.1"/>
    <property type="molecule type" value="Genomic_DNA"/>
</dbReference>
<reference evidence="2 4" key="2">
    <citation type="journal article" date="2018" name="Plant J.">
        <title>The Physcomitrella patens chromosome-scale assembly reveals moss genome structure and evolution.</title>
        <authorList>
            <person name="Lang D."/>
            <person name="Ullrich K.K."/>
            <person name="Murat F."/>
            <person name="Fuchs J."/>
            <person name="Jenkins J."/>
            <person name="Haas F.B."/>
            <person name="Piednoel M."/>
            <person name="Gundlach H."/>
            <person name="Van Bel M."/>
            <person name="Meyberg R."/>
            <person name="Vives C."/>
            <person name="Morata J."/>
            <person name="Symeonidi A."/>
            <person name="Hiss M."/>
            <person name="Muchero W."/>
            <person name="Kamisugi Y."/>
            <person name="Saleh O."/>
            <person name="Blanc G."/>
            <person name="Decker E.L."/>
            <person name="van Gessel N."/>
            <person name="Grimwood J."/>
            <person name="Hayes R.D."/>
            <person name="Graham S.W."/>
            <person name="Gunter L.E."/>
            <person name="McDaniel S.F."/>
            <person name="Hoernstein S.N.W."/>
            <person name="Larsson A."/>
            <person name="Li F.W."/>
            <person name="Perroud P.F."/>
            <person name="Phillips J."/>
            <person name="Ranjan P."/>
            <person name="Rokshar D.S."/>
            <person name="Rothfels C.J."/>
            <person name="Schneider L."/>
            <person name="Shu S."/>
            <person name="Stevenson D.W."/>
            <person name="Thummler F."/>
            <person name="Tillich M."/>
            <person name="Villarreal Aguilar J.C."/>
            <person name="Widiez T."/>
            <person name="Wong G.K."/>
            <person name="Wymore A."/>
            <person name="Zhang Y."/>
            <person name="Zimmer A.D."/>
            <person name="Quatrano R.S."/>
            <person name="Mayer K.F.X."/>
            <person name="Goodstein D."/>
            <person name="Casacuberta J.M."/>
            <person name="Vandepoele K."/>
            <person name="Reski R."/>
            <person name="Cuming A.C."/>
            <person name="Tuskan G.A."/>
            <person name="Maumus F."/>
            <person name="Salse J."/>
            <person name="Schmutz J."/>
            <person name="Rensing S.A."/>
        </authorList>
    </citation>
    <scope>NUCLEOTIDE SEQUENCE [LARGE SCALE GENOMIC DNA]</scope>
    <source>
        <strain evidence="3 4">cv. Gransden 2004</strain>
    </source>
</reference>
<dbReference type="AlphaFoldDB" id="A0A2K1JQ58"/>
<reference evidence="3" key="3">
    <citation type="submission" date="2020-12" db="UniProtKB">
        <authorList>
            <consortium name="EnsemblPlants"/>
        </authorList>
    </citation>
    <scope>IDENTIFICATION</scope>
</reference>
<feature type="region of interest" description="Disordered" evidence="1">
    <location>
        <begin position="33"/>
        <end position="75"/>
    </location>
</feature>
<evidence type="ECO:0000313" key="2">
    <source>
        <dbReference type="EMBL" id="PNR43668.1"/>
    </source>
</evidence>
<accession>A0A2K1JQ58</accession>
<dbReference type="Gramene" id="Pp3c12_9760V3.1">
    <property type="protein sequence ID" value="PAC:32973479.CDS.1"/>
    <property type="gene ID" value="Pp3c12_9760"/>
</dbReference>
<dbReference type="InParanoid" id="A0A2K1JQ58"/>
<proteinExistence type="predicted"/>
<evidence type="ECO:0000256" key="1">
    <source>
        <dbReference type="SAM" id="MobiDB-lite"/>
    </source>
</evidence>
<keyword evidence="4" id="KW-1185">Reference proteome</keyword>
<evidence type="ECO:0000313" key="4">
    <source>
        <dbReference type="Proteomes" id="UP000006727"/>
    </source>
</evidence>
<protein>
    <submittedName>
        <fullName evidence="2 3">Uncharacterized protein</fullName>
    </submittedName>
</protein>
<dbReference type="EnsemblPlants" id="Pp3c12_9760V3.2">
    <property type="protein sequence ID" value="PAC:32973480.CDS.1"/>
    <property type="gene ID" value="Pp3c12_9760"/>
</dbReference>
<dbReference type="Proteomes" id="UP000006727">
    <property type="component" value="Chromosome 12"/>
</dbReference>
<organism evidence="2">
    <name type="scientific">Physcomitrium patens</name>
    <name type="common">Spreading-leaved earth moss</name>
    <name type="synonym">Physcomitrella patens</name>
    <dbReference type="NCBI Taxonomy" id="3218"/>
    <lineage>
        <taxon>Eukaryota</taxon>
        <taxon>Viridiplantae</taxon>
        <taxon>Streptophyta</taxon>
        <taxon>Embryophyta</taxon>
        <taxon>Bryophyta</taxon>
        <taxon>Bryophytina</taxon>
        <taxon>Bryopsida</taxon>
        <taxon>Funariidae</taxon>
        <taxon>Funariales</taxon>
        <taxon>Funariaceae</taxon>
        <taxon>Physcomitrium</taxon>
    </lineage>
</organism>
<dbReference type="Gramene" id="Pp3c12_9760V3.2">
    <property type="protein sequence ID" value="PAC:32973480.CDS.1"/>
    <property type="gene ID" value="Pp3c12_9760"/>
</dbReference>
<reference evidence="2 4" key="1">
    <citation type="journal article" date="2008" name="Science">
        <title>The Physcomitrella genome reveals evolutionary insights into the conquest of land by plants.</title>
        <authorList>
            <person name="Rensing S."/>
            <person name="Lang D."/>
            <person name="Zimmer A."/>
            <person name="Terry A."/>
            <person name="Salamov A."/>
            <person name="Shapiro H."/>
            <person name="Nishiyama T."/>
            <person name="Perroud P.-F."/>
            <person name="Lindquist E."/>
            <person name="Kamisugi Y."/>
            <person name="Tanahashi T."/>
            <person name="Sakakibara K."/>
            <person name="Fujita T."/>
            <person name="Oishi K."/>
            <person name="Shin-I T."/>
            <person name="Kuroki Y."/>
            <person name="Toyoda A."/>
            <person name="Suzuki Y."/>
            <person name="Hashimoto A."/>
            <person name="Yamaguchi K."/>
            <person name="Sugano A."/>
            <person name="Kohara Y."/>
            <person name="Fujiyama A."/>
            <person name="Anterola A."/>
            <person name="Aoki S."/>
            <person name="Ashton N."/>
            <person name="Barbazuk W.B."/>
            <person name="Barker E."/>
            <person name="Bennetzen J."/>
            <person name="Bezanilla M."/>
            <person name="Blankenship R."/>
            <person name="Cho S.H."/>
            <person name="Dutcher S."/>
            <person name="Estelle M."/>
            <person name="Fawcett J.A."/>
            <person name="Gundlach H."/>
            <person name="Hanada K."/>
            <person name="Heyl A."/>
            <person name="Hicks K.A."/>
            <person name="Hugh J."/>
            <person name="Lohr M."/>
            <person name="Mayer K."/>
            <person name="Melkozernov A."/>
            <person name="Murata T."/>
            <person name="Nelson D."/>
            <person name="Pils B."/>
            <person name="Prigge M."/>
            <person name="Reiss B."/>
            <person name="Renner T."/>
            <person name="Rombauts S."/>
            <person name="Rushton P."/>
            <person name="Sanderfoot A."/>
            <person name="Schween G."/>
            <person name="Shiu S.-H."/>
            <person name="Stueber K."/>
            <person name="Theodoulou F.L."/>
            <person name="Tu H."/>
            <person name="Van de Peer Y."/>
            <person name="Verrier P.J."/>
            <person name="Waters E."/>
            <person name="Wood A."/>
            <person name="Yang L."/>
            <person name="Cove D."/>
            <person name="Cuming A."/>
            <person name="Hasebe M."/>
            <person name="Lucas S."/>
            <person name="Mishler D.B."/>
            <person name="Reski R."/>
            <person name="Grigoriev I."/>
            <person name="Quatrano R.S."/>
            <person name="Boore J.L."/>
        </authorList>
    </citation>
    <scope>NUCLEOTIDE SEQUENCE [LARGE SCALE GENOMIC DNA]</scope>
    <source>
        <strain evidence="3 4">cv. Gransden 2004</strain>
    </source>
</reference>
<sequence length="75" mass="8170">MLTNKFTRRVTANSSVDGDLTAQIRIYPLASPDFSAPTVSAELKSPQPRKHHSGHKTFGSSLPLSNTRSDRSQSS</sequence>
<feature type="compositionally biased region" description="Polar residues" evidence="1">
    <location>
        <begin position="58"/>
        <end position="67"/>
    </location>
</feature>
<evidence type="ECO:0000313" key="3">
    <source>
        <dbReference type="EnsemblPlants" id="PAC:32973479.CDS.1"/>
    </source>
</evidence>
<gene>
    <name evidence="2" type="ORF">PHYPA_016050</name>
</gene>